<dbReference type="InterPro" id="IPR036250">
    <property type="entry name" value="AcylCo_DH-like_C"/>
</dbReference>
<dbReference type="InterPro" id="IPR009075">
    <property type="entry name" value="AcylCo_DH/oxidase_C"/>
</dbReference>
<dbReference type="EMBL" id="PJNB01000001">
    <property type="protein sequence ID" value="PKW16524.1"/>
    <property type="molecule type" value="Genomic_DNA"/>
</dbReference>
<protein>
    <submittedName>
        <fullName evidence="5">Acyl-CoA dehydrogenase-like protein</fullName>
    </submittedName>
</protein>
<dbReference type="GO" id="GO:0003995">
    <property type="term" value="F:acyl-CoA dehydrogenase activity"/>
    <property type="evidence" value="ECO:0007669"/>
    <property type="project" value="TreeGrafter"/>
</dbReference>
<accession>A0A2N3Y0R9</accession>
<dbReference type="STRING" id="994479.GCA_000194155_07311"/>
<keyword evidence="3" id="KW-0560">Oxidoreductase</keyword>
<name>A0A2N3Y0R9_SACSN</name>
<sequence length="295" mass="30693">MTHTMTAAPSEMGALAAEAIRDVLRRATSGSPIATYAEGASPMSWAVLASGGWDLLGHPDNGASVRDLAEVARAWGYGCVPLPLIPSLVAKRHSAAAAAHDGPVTLALPLSGTTRAYVPFGQVPGIRLVTGLGTGPDRLTDVPAGDVDDLALTMRGVESDAGTALTDPVAREVAILLAAEATGGAERLLSDSNAFVAERKQFGKPVGAFQAVKHHLADAVIAAELAETAVIWAAERPAEGFRGALFAIDRGIDIAELAIQVHGGLGFTWEMGLHFPLRQMMMARELVSALEDRHG</sequence>
<feature type="domain" description="Acyl-CoA dehydrogenase/oxidase C-terminal" evidence="4">
    <location>
        <begin position="175"/>
        <end position="283"/>
    </location>
</feature>
<organism evidence="5 6">
    <name type="scientific">Saccharopolyspora spinosa</name>
    <dbReference type="NCBI Taxonomy" id="60894"/>
    <lineage>
        <taxon>Bacteria</taxon>
        <taxon>Bacillati</taxon>
        <taxon>Actinomycetota</taxon>
        <taxon>Actinomycetes</taxon>
        <taxon>Pseudonocardiales</taxon>
        <taxon>Pseudonocardiaceae</taxon>
        <taxon>Saccharopolyspora</taxon>
    </lineage>
</organism>
<evidence type="ECO:0000313" key="5">
    <source>
        <dbReference type="EMBL" id="PKW16524.1"/>
    </source>
</evidence>
<dbReference type="PANTHER" id="PTHR43884:SF20">
    <property type="entry name" value="ACYL-COA DEHYDROGENASE FADE28"/>
    <property type="match status" value="1"/>
</dbReference>
<proteinExistence type="predicted"/>
<dbReference type="Gene3D" id="1.20.140.10">
    <property type="entry name" value="Butyryl-CoA Dehydrogenase, subunit A, domain 3"/>
    <property type="match status" value="1"/>
</dbReference>
<evidence type="ECO:0000313" key="6">
    <source>
        <dbReference type="Proteomes" id="UP000233786"/>
    </source>
</evidence>
<comment type="caution">
    <text evidence="5">The sequence shown here is derived from an EMBL/GenBank/DDBJ whole genome shotgun (WGS) entry which is preliminary data.</text>
</comment>
<gene>
    <name evidence="5" type="ORF">A8926_4364</name>
</gene>
<evidence type="ECO:0000259" key="4">
    <source>
        <dbReference type="Pfam" id="PF00441"/>
    </source>
</evidence>
<dbReference type="Pfam" id="PF00441">
    <property type="entry name" value="Acyl-CoA_dh_1"/>
    <property type="match status" value="1"/>
</dbReference>
<evidence type="ECO:0000256" key="2">
    <source>
        <dbReference type="ARBA" id="ARBA00022827"/>
    </source>
</evidence>
<keyword evidence="1" id="KW-0285">Flavoprotein</keyword>
<dbReference type="Proteomes" id="UP000233786">
    <property type="component" value="Unassembled WGS sequence"/>
</dbReference>
<evidence type="ECO:0000256" key="3">
    <source>
        <dbReference type="ARBA" id="ARBA00023002"/>
    </source>
</evidence>
<evidence type="ECO:0000256" key="1">
    <source>
        <dbReference type="ARBA" id="ARBA00022630"/>
    </source>
</evidence>
<keyword evidence="6" id="KW-1185">Reference proteome</keyword>
<dbReference type="SUPFAM" id="SSF47203">
    <property type="entry name" value="Acyl-CoA dehydrogenase C-terminal domain-like"/>
    <property type="match status" value="1"/>
</dbReference>
<dbReference type="RefSeq" id="WP_044576784.1">
    <property type="nucleotide sequence ID" value="NZ_CP061007.1"/>
</dbReference>
<dbReference type="PANTHER" id="PTHR43884">
    <property type="entry name" value="ACYL-COA DEHYDROGENASE"/>
    <property type="match status" value="1"/>
</dbReference>
<reference evidence="5" key="1">
    <citation type="submission" date="2017-12" db="EMBL/GenBank/DDBJ databases">
        <title>Sequencing the genomes of 1000 Actinobacteria strains.</title>
        <authorList>
            <person name="Klenk H.-P."/>
        </authorList>
    </citation>
    <scope>NUCLEOTIDE SEQUENCE [LARGE SCALE GENOMIC DNA]</scope>
    <source>
        <strain evidence="5">DSM 44228</strain>
    </source>
</reference>
<keyword evidence="2" id="KW-0274">FAD</keyword>
<dbReference type="AlphaFoldDB" id="A0A2N3Y0R9"/>